<protein>
    <submittedName>
        <fullName evidence="1">Uncharacterized protein</fullName>
    </submittedName>
</protein>
<organism evidence="1 2">
    <name type="scientific">Natronomicrosphaera hydrolytica</name>
    <dbReference type="NCBI Taxonomy" id="3242702"/>
    <lineage>
        <taxon>Bacteria</taxon>
        <taxon>Pseudomonadati</taxon>
        <taxon>Planctomycetota</taxon>
        <taxon>Phycisphaerae</taxon>
        <taxon>Phycisphaerales</taxon>
        <taxon>Phycisphaeraceae</taxon>
        <taxon>Natronomicrosphaera</taxon>
    </lineage>
</organism>
<proteinExistence type="predicted"/>
<gene>
    <name evidence="1" type="ORF">ACERK3_00755</name>
</gene>
<dbReference type="RefSeq" id="WP_425343736.1">
    <property type="nucleotide sequence ID" value="NZ_JBGUBD010000001.1"/>
</dbReference>
<sequence length="72" mass="8633">MWHRRDKSKPLETRERMIAETEAFLSWALADRSQPLPRIPRRRVADGGYTELLRRPGARAAVLHWWRRVLNQ</sequence>
<name>A0ABV4TZP4_9BACT</name>
<accession>A0ABV4TZP4</accession>
<dbReference type="Proteomes" id="UP001575105">
    <property type="component" value="Unassembled WGS sequence"/>
</dbReference>
<comment type="caution">
    <text evidence="1">The sequence shown here is derived from an EMBL/GenBank/DDBJ whole genome shotgun (WGS) entry which is preliminary data.</text>
</comment>
<dbReference type="EMBL" id="JBGUBD010000001">
    <property type="protein sequence ID" value="MFA9476810.1"/>
    <property type="molecule type" value="Genomic_DNA"/>
</dbReference>
<reference evidence="1 2" key="1">
    <citation type="submission" date="2024-08" db="EMBL/GenBank/DDBJ databases">
        <title>Whole-genome sequencing of halo(alkali)philic microorganisms from hypersaline lakes.</title>
        <authorList>
            <person name="Sorokin D.Y."/>
            <person name="Merkel A.Y."/>
            <person name="Messina E."/>
            <person name="Yakimov M."/>
        </authorList>
    </citation>
    <scope>NUCLEOTIDE SEQUENCE [LARGE SCALE GENOMIC DNA]</scope>
    <source>
        <strain evidence="1 2">AB-hyl4</strain>
    </source>
</reference>
<evidence type="ECO:0000313" key="2">
    <source>
        <dbReference type="Proteomes" id="UP001575105"/>
    </source>
</evidence>
<keyword evidence="2" id="KW-1185">Reference proteome</keyword>
<evidence type="ECO:0000313" key="1">
    <source>
        <dbReference type="EMBL" id="MFA9476810.1"/>
    </source>
</evidence>